<dbReference type="Pfam" id="PF01408">
    <property type="entry name" value="GFO_IDH_MocA"/>
    <property type="match status" value="1"/>
</dbReference>
<feature type="domain" description="GFO/IDH/MocA-like oxidoreductase" evidence="4">
    <location>
        <begin position="127"/>
        <end position="245"/>
    </location>
</feature>
<keyword evidence="2 5" id="KW-0560">Oxidoreductase</keyword>
<gene>
    <name evidence="5" type="primary">ydgJ</name>
    <name evidence="5" type="ORF">SBA5_220019</name>
</gene>
<evidence type="ECO:0000259" key="3">
    <source>
        <dbReference type="Pfam" id="PF01408"/>
    </source>
</evidence>
<organism evidence="5 6">
    <name type="scientific">Candidatus Sulfuritelmatomonas gaucii</name>
    <dbReference type="NCBI Taxonomy" id="2043161"/>
    <lineage>
        <taxon>Bacteria</taxon>
        <taxon>Pseudomonadati</taxon>
        <taxon>Acidobacteriota</taxon>
        <taxon>Terriglobia</taxon>
        <taxon>Terriglobales</taxon>
        <taxon>Acidobacteriaceae</taxon>
        <taxon>Candidatus Sulfuritelmatomonas</taxon>
    </lineage>
</organism>
<dbReference type="Proteomes" id="UP000239735">
    <property type="component" value="Unassembled WGS sequence"/>
</dbReference>
<dbReference type="InterPro" id="IPR051317">
    <property type="entry name" value="Gfo/Idh/MocA_oxidoreduct"/>
</dbReference>
<dbReference type="InterPro" id="IPR055170">
    <property type="entry name" value="GFO_IDH_MocA-like_dom"/>
</dbReference>
<dbReference type="Pfam" id="PF22725">
    <property type="entry name" value="GFO_IDH_MocA_C3"/>
    <property type="match status" value="1"/>
</dbReference>
<dbReference type="GO" id="GO:0016491">
    <property type="term" value="F:oxidoreductase activity"/>
    <property type="evidence" value="ECO:0007669"/>
    <property type="project" value="UniProtKB-KW"/>
</dbReference>
<evidence type="ECO:0000259" key="4">
    <source>
        <dbReference type="Pfam" id="PF22725"/>
    </source>
</evidence>
<dbReference type="GO" id="GO:0000166">
    <property type="term" value="F:nucleotide binding"/>
    <property type="evidence" value="ECO:0007669"/>
    <property type="project" value="InterPro"/>
</dbReference>
<dbReference type="InterPro" id="IPR036291">
    <property type="entry name" value="NAD(P)-bd_dom_sf"/>
</dbReference>
<accession>A0A2N9L7T1</accession>
<evidence type="ECO:0000256" key="1">
    <source>
        <dbReference type="ARBA" id="ARBA00010928"/>
    </source>
</evidence>
<dbReference type="PANTHER" id="PTHR43708">
    <property type="entry name" value="CONSERVED EXPRESSED OXIDOREDUCTASE (EUROFUNG)"/>
    <property type="match status" value="1"/>
</dbReference>
<comment type="similarity">
    <text evidence="1">Belongs to the Gfo/Idh/MocA family.</text>
</comment>
<protein>
    <submittedName>
        <fullName evidence="5">Uncharacterized oxidoreductase YdgJ</fullName>
        <ecNumber evidence="5">1.-.-.-</ecNumber>
    </submittedName>
</protein>
<evidence type="ECO:0000256" key="2">
    <source>
        <dbReference type="ARBA" id="ARBA00023002"/>
    </source>
</evidence>
<dbReference type="EMBL" id="OKRB01000078">
    <property type="protein sequence ID" value="SPE19173.1"/>
    <property type="molecule type" value="Genomic_DNA"/>
</dbReference>
<dbReference type="EC" id="1.-.-.-" evidence="5"/>
<dbReference type="Gene3D" id="3.40.50.720">
    <property type="entry name" value="NAD(P)-binding Rossmann-like Domain"/>
    <property type="match status" value="1"/>
</dbReference>
<proteinExistence type="inferred from homology"/>
<dbReference type="SUPFAM" id="SSF51735">
    <property type="entry name" value="NAD(P)-binding Rossmann-fold domains"/>
    <property type="match status" value="1"/>
</dbReference>
<reference evidence="6" key="1">
    <citation type="submission" date="2018-02" db="EMBL/GenBank/DDBJ databases">
        <authorList>
            <person name="Hausmann B."/>
        </authorList>
    </citation>
    <scope>NUCLEOTIDE SEQUENCE [LARGE SCALE GENOMIC DNA]</scope>
    <source>
        <strain evidence="6">Peat soil MAG SbA5</strain>
    </source>
</reference>
<dbReference type="InterPro" id="IPR000683">
    <property type="entry name" value="Gfo/Idh/MocA-like_OxRdtase_N"/>
</dbReference>
<sequence length="353" mass="38166">MIRVGLVGFGMAGRVFHGPLLSSVEGLELAAVMERTSNKAVERYPGITVYRSLEAMMADASLQLFVVATPNGTHFAVAKEILSAGKNVVVDKPMAVTPAEAAELIGLARKHNVLLMPFHNRRWDSDFLTVKKLLDEGSLGRLVSFESRFDRWRPGPLTERLWKESADAGGGTLLDLGPHLADQALVLFGKPEAVSADVLREKDGPGVNDGITIRLRYPGLMITLGANGLSLPAGPRFHLRGTGGGYLKYGVDPQEAALNKVTRIDDPTWGQEAATSWGVLHVSVDCTTVSRPVAALAGDYRRFYAGVRDALLGKAPTPVAALDGWRVAQLLEWAAESSAERREIMCDWSQEPA</sequence>
<dbReference type="PANTHER" id="PTHR43708:SF5">
    <property type="entry name" value="CONSERVED EXPRESSED OXIDOREDUCTASE (EUROFUNG)-RELATED"/>
    <property type="match status" value="1"/>
</dbReference>
<feature type="domain" description="Gfo/Idh/MocA-like oxidoreductase N-terminal" evidence="3">
    <location>
        <begin position="2"/>
        <end position="117"/>
    </location>
</feature>
<evidence type="ECO:0000313" key="6">
    <source>
        <dbReference type="Proteomes" id="UP000239735"/>
    </source>
</evidence>
<dbReference type="Gene3D" id="3.30.360.10">
    <property type="entry name" value="Dihydrodipicolinate Reductase, domain 2"/>
    <property type="match status" value="1"/>
</dbReference>
<name>A0A2N9L7T1_9BACT</name>
<dbReference type="AlphaFoldDB" id="A0A2N9L7T1"/>
<evidence type="ECO:0000313" key="5">
    <source>
        <dbReference type="EMBL" id="SPE19173.1"/>
    </source>
</evidence>